<reference evidence="3" key="1">
    <citation type="submission" date="2023-07" db="EMBL/GenBank/DDBJ databases">
        <title>Novel species in the genus Lipingzhangella isolated from Sambhar Salt Lake.</title>
        <authorList>
            <person name="Jiya N."/>
            <person name="Kajale S."/>
            <person name="Sharma A."/>
        </authorList>
    </citation>
    <scope>NUCLEOTIDE SEQUENCE [LARGE SCALE GENOMIC DNA]</scope>
    <source>
        <strain evidence="3">LS1_29</strain>
    </source>
</reference>
<keyword evidence="1" id="KW-1133">Transmembrane helix</keyword>
<comment type="caution">
    <text evidence="2">The sequence shown here is derived from an EMBL/GenBank/DDBJ whole genome shotgun (WGS) entry which is preliminary data.</text>
</comment>
<sequence>MDAGPVGAWITIAVDESHADVRVDGRTHRVYGQNAKETRRAALAVVTEAAARTGADLVVEAQDTTSRYRLLARPNGVVRALSDTDTSTAAEVSRRNRSGRARAVAVGAVVAALALGAGGVFAVQAGFWTLPGASQDAGERVRVEVPPGAEFDTRTAPPGFGTTAAWHLPVRLDIGPAVTADGTRLALLDTQERIRVVGPNGAEEWSTELPVAVPSAEGVLRFVDYRDRQFLVLVGDDQWWMWPADGGEPERFDLPPGTDLSFAGTGVLVSGEDEVFVPHDGSLEPVDAPDDTRALAATDEAVLSLDWDGEWSWTTVDDNETRTVEPQAPTDAGDLVGLLTASARHVVARWESTDGNDDPVIAVHDARDGAAIGAAPVDVGDVHEQRWVAGDGLGAYGPLLVDLERGDARVVEGFAPTGASGEVIYGDIDDEPFAVDTSGEPEALPEDTARPWGLLDGRAVVAGDDHLYALSPE</sequence>
<dbReference type="SUPFAM" id="SSF50969">
    <property type="entry name" value="YVTN repeat-like/Quinoprotein amine dehydrogenase"/>
    <property type="match status" value="1"/>
</dbReference>
<keyword evidence="1" id="KW-0812">Transmembrane</keyword>
<accession>A0ABU2H3N1</accession>
<dbReference type="Proteomes" id="UP001250214">
    <property type="component" value="Unassembled WGS sequence"/>
</dbReference>
<proteinExistence type="predicted"/>
<evidence type="ECO:0000313" key="2">
    <source>
        <dbReference type="EMBL" id="MDS1269460.1"/>
    </source>
</evidence>
<dbReference type="EMBL" id="JAVLVT010000001">
    <property type="protein sequence ID" value="MDS1269460.1"/>
    <property type="molecule type" value="Genomic_DNA"/>
</dbReference>
<dbReference type="InterPro" id="IPR011044">
    <property type="entry name" value="Quino_amine_DH_bsu"/>
</dbReference>
<gene>
    <name evidence="2" type="ORF">RIF23_04020</name>
</gene>
<evidence type="ECO:0000256" key="1">
    <source>
        <dbReference type="SAM" id="Phobius"/>
    </source>
</evidence>
<evidence type="ECO:0000313" key="3">
    <source>
        <dbReference type="Proteomes" id="UP001250214"/>
    </source>
</evidence>
<keyword evidence="1" id="KW-0472">Membrane</keyword>
<name>A0ABU2H3N1_9ACTN</name>
<organism evidence="2 3">
    <name type="scientific">Lipingzhangella rawalii</name>
    <dbReference type="NCBI Taxonomy" id="2055835"/>
    <lineage>
        <taxon>Bacteria</taxon>
        <taxon>Bacillati</taxon>
        <taxon>Actinomycetota</taxon>
        <taxon>Actinomycetes</taxon>
        <taxon>Streptosporangiales</taxon>
        <taxon>Nocardiopsidaceae</taxon>
        <taxon>Lipingzhangella</taxon>
    </lineage>
</organism>
<protein>
    <submittedName>
        <fullName evidence="2">Uncharacterized protein</fullName>
    </submittedName>
</protein>
<feature type="transmembrane region" description="Helical" evidence="1">
    <location>
        <begin position="103"/>
        <end position="128"/>
    </location>
</feature>
<keyword evidence="3" id="KW-1185">Reference proteome</keyword>